<protein>
    <submittedName>
        <fullName evidence="2">Uncharacterized protein</fullName>
    </submittedName>
</protein>
<dbReference type="STRING" id="4533.J3N5M0"/>
<dbReference type="EnsemblPlants" id="OB11G11060.1">
    <property type="protein sequence ID" value="OB11G11060.1"/>
    <property type="gene ID" value="OB11G11060"/>
</dbReference>
<feature type="transmembrane region" description="Helical" evidence="1">
    <location>
        <begin position="33"/>
        <end position="55"/>
    </location>
</feature>
<keyword evidence="3" id="KW-1185">Reference proteome</keyword>
<keyword evidence="1" id="KW-0812">Transmembrane</keyword>
<dbReference type="Proteomes" id="UP000006038">
    <property type="component" value="Chromosome 11"/>
</dbReference>
<reference evidence="2" key="1">
    <citation type="journal article" date="2013" name="Nat. Commun.">
        <title>Whole-genome sequencing of Oryza brachyantha reveals mechanisms underlying Oryza genome evolution.</title>
        <authorList>
            <person name="Chen J."/>
            <person name="Huang Q."/>
            <person name="Gao D."/>
            <person name="Wang J."/>
            <person name="Lang Y."/>
            <person name="Liu T."/>
            <person name="Li B."/>
            <person name="Bai Z."/>
            <person name="Luis Goicoechea J."/>
            <person name="Liang C."/>
            <person name="Chen C."/>
            <person name="Zhang W."/>
            <person name="Sun S."/>
            <person name="Liao Y."/>
            <person name="Zhang X."/>
            <person name="Yang L."/>
            <person name="Song C."/>
            <person name="Wang M."/>
            <person name="Shi J."/>
            <person name="Liu G."/>
            <person name="Liu J."/>
            <person name="Zhou H."/>
            <person name="Zhou W."/>
            <person name="Yu Q."/>
            <person name="An N."/>
            <person name="Chen Y."/>
            <person name="Cai Q."/>
            <person name="Wang B."/>
            <person name="Liu B."/>
            <person name="Min J."/>
            <person name="Huang Y."/>
            <person name="Wu H."/>
            <person name="Li Z."/>
            <person name="Zhang Y."/>
            <person name="Yin Y."/>
            <person name="Song W."/>
            <person name="Jiang J."/>
            <person name="Jackson S.A."/>
            <person name="Wing R.A."/>
            <person name="Wang J."/>
            <person name="Chen M."/>
        </authorList>
    </citation>
    <scope>NUCLEOTIDE SEQUENCE [LARGE SCALE GENOMIC DNA]</scope>
    <source>
        <strain evidence="2">cv. IRGC 101232</strain>
    </source>
</reference>
<keyword evidence="1" id="KW-1133">Transmembrane helix</keyword>
<evidence type="ECO:0000313" key="2">
    <source>
        <dbReference type="EnsemblPlants" id="OB11G11060.1"/>
    </source>
</evidence>
<evidence type="ECO:0000313" key="3">
    <source>
        <dbReference type="Proteomes" id="UP000006038"/>
    </source>
</evidence>
<dbReference type="HOGENOM" id="CLU_162948_0_0_1"/>
<evidence type="ECO:0000256" key="1">
    <source>
        <dbReference type="SAM" id="Phobius"/>
    </source>
</evidence>
<keyword evidence="1" id="KW-0472">Membrane</keyword>
<sequence>MTKAMIIAQSTFGWTSRLNTSSASVRDNAAAPAFFLVILATCSPLLFRILQLLLLKLPSTQKLGTWPVRPGALVGPDMYTSAS</sequence>
<dbReference type="Gramene" id="OB11G11060.1">
    <property type="protein sequence ID" value="OB11G11060.1"/>
    <property type="gene ID" value="OB11G11060"/>
</dbReference>
<organism evidence="2">
    <name type="scientific">Oryza brachyantha</name>
    <name type="common">malo sina</name>
    <dbReference type="NCBI Taxonomy" id="4533"/>
    <lineage>
        <taxon>Eukaryota</taxon>
        <taxon>Viridiplantae</taxon>
        <taxon>Streptophyta</taxon>
        <taxon>Embryophyta</taxon>
        <taxon>Tracheophyta</taxon>
        <taxon>Spermatophyta</taxon>
        <taxon>Magnoliopsida</taxon>
        <taxon>Liliopsida</taxon>
        <taxon>Poales</taxon>
        <taxon>Poaceae</taxon>
        <taxon>BOP clade</taxon>
        <taxon>Oryzoideae</taxon>
        <taxon>Oryzeae</taxon>
        <taxon>Oryzinae</taxon>
        <taxon>Oryza</taxon>
    </lineage>
</organism>
<proteinExistence type="predicted"/>
<accession>J3N5M0</accession>
<name>J3N5M0_ORYBR</name>
<dbReference type="AlphaFoldDB" id="J3N5M0"/>
<reference evidence="2" key="2">
    <citation type="submission" date="2013-04" db="UniProtKB">
        <authorList>
            <consortium name="EnsemblPlants"/>
        </authorList>
    </citation>
    <scope>IDENTIFICATION</scope>
</reference>